<protein>
    <submittedName>
        <fullName evidence="2">Uncharacterized protein</fullName>
    </submittedName>
</protein>
<proteinExistence type="predicted"/>
<feature type="compositionally biased region" description="Basic and acidic residues" evidence="1">
    <location>
        <begin position="233"/>
        <end position="257"/>
    </location>
</feature>
<evidence type="ECO:0000313" key="2">
    <source>
        <dbReference type="EMBL" id="KAK0727743.1"/>
    </source>
</evidence>
<organism evidence="2 3">
    <name type="scientific">Lasiosphaeria miniovina</name>
    <dbReference type="NCBI Taxonomy" id="1954250"/>
    <lineage>
        <taxon>Eukaryota</taxon>
        <taxon>Fungi</taxon>
        <taxon>Dikarya</taxon>
        <taxon>Ascomycota</taxon>
        <taxon>Pezizomycotina</taxon>
        <taxon>Sordariomycetes</taxon>
        <taxon>Sordariomycetidae</taxon>
        <taxon>Sordariales</taxon>
        <taxon>Lasiosphaeriaceae</taxon>
        <taxon>Lasiosphaeria</taxon>
    </lineage>
</organism>
<evidence type="ECO:0000313" key="3">
    <source>
        <dbReference type="Proteomes" id="UP001172101"/>
    </source>
</evidence>
<sequence>MAMEALRWKMDQSKERGKKVVLSRIPTSEETDTIIVRKRRANPSSEEDGGDPKRNGQRVMSPATEKRAKALVALCDTKELNATTLEVVRFAAEEMEKRLELDEKYAPALERIRQLEVDSFRLRYGDYLAAYMHRVRKNARILGRWDHDNFPSIQYSSSLHLFEAIQKREHEWREVFDPAEPNVAHSTFKGYAKQHIVYEMKNELEQDLRNLVEALKDCRWDRPQSEISAPPEDTPHNKKKQEGKVKKARKEVARDESNTDGAGQGAAGRKRRKSSWISAIFSTKRGRKSVRKEHQLAGHCPLAQATKPHYGATTHKLSQAHAGLSP</sequence>
<accession>A0AA40E9W6</accession>
<dbReference type="EMBL" id="JAUIRO010000002">
    <property type="protein sequence ID" value="KAK0727743.1"/>
    <property type="molecule type" value="Genomic_DNA"/>
</dbReference>
<reference evidence="2" key="1">
    <citation type="submission" date="2023-06" db="EMBL/GenBank/DDBJ databases">
        <title>Genome-scale phylogeny and comparative genomics of the fungal order Sordariales.</title>
        <authorList>
            <consortium name="Lawrence Berkeley National Laboratory"/>
            <person name="Hensen N."/>
            <person name="Bonometti L."/>
            <person name="Westerberg I."/>
            <person name="Brannstrom I.O."/>
            <person name="Guillou S."/>
            <person name="Cros-Aarteil S."/>
            <person name="Calhoun S."/>
            <person name="Haridas S."/>
            <person name="Kuo A."/>
            <person name="Mondo S."/>
            <person name="Pangilinan J."/>
            <person name="Riley R."/>
            <person name="LaButti K."/>
            <person name="Andreopoulos B."/>
            <person name="Lipzen A."/>
            <person name="Chen C."/>
            <person name="Yanf M."/>
            <person name="Daum C."/>
            <person name="Ng V."/>
            <person name="Clum A."/>
            <person name="Steindorff A."/>
            <person name="Ohm R."/>
            <person name="Martin F."/>
            <person name="Silar P."/>
            <person name="Natvig D."/>
            <person name="Lalanne C."/>
            <person name="Gautier V."/>
            <person name="Ament-velasquez S.L."/>
            <person name="Kruys A."/>
            <person name="Hutchinson M.I."/>
            <person name="Powell A.J."/>
            <person name="Barry K."/>
            <person name="Miller A.N."/>
            <person name="Grigoriev I.V."/>
            <person name="Debuchy R."/>
            <person name="Gladieux P."/>
            <person name="Thoren M.H."/>
            <person name="Johannesson H."/>
        </authorList>
    </citation>
    <scope>NUCLEOTIDE SEQUENCE</scope>
    <source>
        <strain evidence="2">SMH2392-1A</strain>
    </source>
</reference>
<feature type="region of interest" description="Disordered" evidence="1">
    <location>
        <begin position="1"/>
        <end position="62"/>
    </location>
</feature>
<feature type="compositionally biased region" description="Basic and acidic residues" evidence="1">
    <location>
        <begin position="1"/>
        <end position="15"/>
    </location>
</feature>
<dbReference type="AlphaFoldDB" id="A0AA40E9W6"/>
<dbReference type="Proteomes" id="UP001172101">
    <property type="component" value="Unassembled WGS sequence"/>
</dbReference>
<feature type="region of interest" description="Disordered" evidence="1">
    <location>
        <begin position="222"/>
        <end position="326"/>
    </location>
</feature>
<evidence type="ECO:0000256" key="1">
    <source>
        <dbReference type="SAM" id="MobiDB-lite"/>
    </source>
</evidence>
<keyword evidence="3" id="KW-1185">Reference proteome</keyword>
<dbReference type="RefSeq" id="XP_060300598.1">
    <property type="nucleotide sequence ID" value="XM_060446981.1"/>
</dbReference>
<dbReference type="GeneID" id="85330251"/>
<gene>
    <name evidence="2" type="ORF">B0T26DRAFT_799670</name>
</gene>
<comment type="caution">
    <text evidence="2">The sequence shown here is derived from an EMBL/GenBank/DDBJ whole genome shotgun (WGS) entry which is preliminary data.</text>
</comment>
<name>A0AA40E9W6_9PEZI</name>